<comment type="caution">
    <text evidence="2">The sequence shown here is derived from an EMBL/GenBank/DDBJ whole genome shotgun (WGS) entry which is preliminary data.</text>
</comment>
<evidence type="ECO:0008006" key="4">
    <source>
        <dbReference type="Google" id="ProtNLM"/>
    </source>
</evidence>
<reference evidence="2 3" key="1">
    <citation type="submission" date="2020-03" db="EMBL/GenBank/DDBJ databases">
        <title>Draft genome of Streptomyces sp. ventii, isolated from the Axial Seamount in the Pacific Ocean, and resequencing of the two type strains Streptomyces lonarensis strain NCL 716 and Streptomyces bohaiensis strain 11A07.</title>
        <authorList>
            <person name="Loughran R.M."/>
            <person name="Pfannmuller K.M."/>
            <person name="Wasson B.J."/>
            <person name="Deadmond M.C."/>
            <person name="Paddock B.E."/>
            <person name="Koyack M.J."/>
            <person name="Gallegos D.A."/>
            <person name="Mitchell E.A."/>
            <person name="Ushijima B."/>
            <person name="Saw J.H."/>
            <person name="Mcphail K.L."/>
            <person name="Videau P."/>
        </authorList>
    </citation>
    <scope>NUCLEOTIDE SEQUENCE [LARGE SCALE GENOMIC DNA]</scope>
    <source>
        <strain evidence="2 3">NCL716</strain>
    </source>
</reference>
<proteinExistence type="predicted"/>
<accession>A0A7X6HZ64</accession>
<dbReference type="EMBL" id="JAAVJD010000076">
    <property type="protein sequence ID" value="NJQ06311.1"/>
    <property type="molecule type" value="Genomic_DNA"/>
</dbReference>
<evidence type="ECO:0000256" key="1">
    <source>
        <dbReference type="SAM" id="MobiDB-lite"/>
    </source>
</evidence>
<keyword evidence="3" id="KW-1185">Reference proteome</keyword>
<sequence length="109" mass="10862">MNDGLSVNPDGLESAGRVSHDTAEAAEEARRAVSRVNASATSYGGATEFVGALNAARDVHARGAEVAAEGRNAMGSGDQGAAAFSRDLDAQAAAAVRGSGPDQTVAEAF</sequence>
<evidence type="ECO:0000313" key="2">
    <source>
        <dbReference type="EMBL" id="NJQ06311.1"/>
    </source>
</evidence>
<gene>
    <name evidence="2" type="ORF">HCN56_12140</name>
</gene>
<feature type="region of interest" description="Disordered" evidence="1">
    <location>
        <begin position="1"/>
        <end position="30"/>
    </location>
</feature>
<dbReference type="Proteomes" id="UP000578686">
    <property type="component" value="Unassembled WGS sequence"/>
</dbReference>
<name>A0A7X6HZ64_9ACTN</name>
<dbReference type="RefSeq" id="WP_167970274.1">
    <property type="nucleotide sequence ID" value="NZ_BHZG01000270.1"/>
</dbReference>
<evidence type="ECO:0000313" key="3">
    <source>
        <dbReference type="Proteomes" id="UP000578686"/>
    </source>
</evidence>
<organism evidence="2 3">
    <name type="scientific">Streptomyces lonarensis</name>
    <dbReference type="NCBI Taxonomy" id="700599"/>
    <lineage>
        <taxon>Bacteria</taxon>
        <taxon>Bacillati</taxon>
        <taxon>Actinomycetota</taxon>
        <taxon>Actinomycetes</taxon>
        <taxon>Kitasatosporales</taxon>
        <taxon>Streptomycetaceae</taxon>
        <taxon>Streptomyces</taxon>
    </lineage>
</organism>
<dbReference type="AlphaFoldDB" id="A0A7X6HZ64"/>
<feature type="compositionally biased region" description="Basic and acidic residues" evidence="1">
    <location>
        <begin position="18"/>
        <end position="30"/>
    </location>
</feature>
<protein>
    <recommendedName>
        <fullName evidence="4">ESX-1 secretion-associated protein</fullName>
    </recommendedName>
</protein>